<dbReference type="GO" id="GO:0005886">
    <property type="term" value="C:plasma membrane"/>
    <property type="evidence" value="ECO:0007669"/>
    <property type="project" value="UniProtKB-SubCell"/>
</dbReference>
<dbReference type="Pfam" id="PF00924">
    <property type="entry name" value="MS_channel_2nd"/>
    <property type="match status" value="1"/>
</dbReference>
<keyword evidence="5 7" id="KW-1133">Transmembrane helix</keyword>
<feature type="domain" description="Leucine-binding protein" evidence="9">
    <location>
        <begin position="114"/>
        <end position="382"/>
    </location>
</feature>
<protein>
    <recommendedName>
        <fullName evidence="7">Small-conductance mechanosensitive channel</fullName>
    </recommendedName>
</protein>
<evidence type="ECO:0000313" key="10">
    <source>
        <dbReference type="EMBL" id="MTW03999.1"/>
    </source>
</evidence>
<feature type="transmembrane region" description="Helical" evidence="7">
    <location>
        <begin position="717"/>
        <end position="736"/>
    </location>
</feature>
<evidence type="ECO:0000256" key="4">
    <source>
        <dbReference type="ARBA" id="ARBA00022729"/>
    </source>
</evidence>
<evidence type="ECO:0000256" key="1">
    <source>
        <dbReference type="ARBA" id="ARBA00004370"/>
    </source>
</evidence>
<evidence type="ECO:0000256" key="7">
    <source>
        <dbReference type="RuleBase" id="RU369025"/>
    </source>
</evidence>
<comment type="similarity">
    <text evidence="7">Belongs to the MscS (TC 1.A.23) family.</text>
</comment>
<dbReference type="PANTHER" id="PTHR30221">
    <property type="entry name" value="SMALL-CONDUCTANCE MECHANOSENSITIVE CHANNEL"/>
    <property type="match status" value="1"/>
</dbReference>
<evidence type="ECO:0000313" key="11">
    <source>
        <dbReference type="Proteomes" id="UP000484015"/>
    </source>
</evidence>
<reference evidence="10 11" key="1">
    <citation type="submission" date="2019-11" db="EMBL/GenBank/DDBJ databases">
        <title>Type strains purchased from KCTC, JCM and DSMZ.</title>
        <authorList>
            <person name="Lu H."/>
        </authorList>
    </citation>
    <scope>NUCLEOTIDE SEQUENCE [LARGE SCALE GENOMIC DNA]</scope>
    <source>
        <strain evidence="10 11">KCTC 42409</strain>
    </source>
</reference>
<dbReference type="EMBL" id="WNLA01000012">
    <property type="protein sequence ID" value="MTW03999.1"/>
    <property type="molecule type" value="Genomic_DNA"/>
</dbReference>
<feature type="domain" description="Mechanosensitive ion channel MscS" evidence="8">
    <location>
        <begin position="803"/>
        <end position="867"/>
    </location>
</feature>
<comment type="subunit">
    <text evidence="7">Homoheptamer.</text>
</comment>
<keyword evidence="6 7" id="KW-0472">Membrane</keyword>
<comment type="caution">
    <text evidence="7">Lacks conserved residue(s) required for the propagation of feature annotation.</text>
</comment>
<feature type="transmembrane region" description="Helical" evidence="7">
    <location>
        <begin position="650"/>
        <end position="670"/>
    </location>
</feature>
<dbReference type="SUPFAM" id="SSF50182">
    <property type="entry name" value="Sm-like ribonucleoproteins"/>
    <property type="match status" value="1"/>
</dbReference>
<keyword evidence="7" id="KW-0813">Transport</keyword>
<comment type="similarity">
    <text evidence="2">Belongs to the leucine-binding protein family.</text>
</comment>
<evidence type="ECO:0000256" key="6">
    <source>
        <dbReference type="ARBA" id="ARBA00023136"/>
    </source>
</evidence>
<dbReference type="InterPro" id="IPR023408">
    <property type="entry name" value="MscS_beta-dom_sf"/>
</dbReference>
<dbReference type="Gene3D" id="3.40.50.2300">
    <property type="match status" value="2"/>
</dbReference>
<dbReference type="InterPro" id="IPR006685">
    <property type="entry name" value="MscS_channel_2nd"/>
</dbReference>
<dbReference type="GO" id="GO:0008381">
    <property type="term" value="F:mechanosensitive monoatomic ion channel activity"/>
    <property type="evidence" value="ECO:0007669"/>
    <property type="project" value="InterPro"/>
</dbReference>
<keyword evidence="7" id="KW-1003">Cell membrane</keyword>
<dbReference type="InterPro" id="IPR045275">
    <property type="entry name" value="MscS_archaea/bacteria_type"/>
</dbReference>
<dbReference type="InterPro" id="IPR028081">
    <property type="entry name" value="Leu-bd"/>
</dbReference>
<sequence>MPPPAAWWRWKSQMAACRWPWCLRRAASVSSSRSGKGRNQNDVYIRTIRTTSTESDAMNALFNLLRSEQKWKAFGIILLVILVAGTILSLLTKITFIRDNEATRPRLIAAGPAALVHGVELFAENLNRQGGYKGRPLVVVPIDESPQAAQQAAAASTVVGVVGYTSAASLAAALPAYAARKLPVVTPQHVAEPASNVTGIGLDAKEQARFVANYARNVMQQRLMYVIREAGPEGDSLVEPFVEVYKKFDTPVRDVWTIASGPAQEEQIRATLAAVQNIDIGGIYLAVRPQLAARLVKGIRATGNALEIFGPEQLASLAFGTAMKEVGGRDVAVLSHGIVAATPVLFDTANDEAQRFQTRYQQRFGASPDWLATLAHDAARVALTPKPEAEEIKGISGAIRVAGGQALLPIQIGRYNGEQLISAPVQLLPIAKGANFNYIDALRQGRVLYVNDRFMFKTNVVYVGVRVNEITDLDMQKEIATVDMSVWFRYRGSFKPENLLIQNAVDPVKFDVIEETKSTEDVQYRRYRIKPKLRLNFTDAKRAYGQHIAGIGFRHKLLNRSNLQYVVDVLGMPTGEALVGDLVHRKILNASSGWEIDNAWLSQETVKEQSDGAPQYVGMTGEQPQFSRITLGILIKPATATARDVIPGEYFIYLAIFGVLGSGAVIYMDRRRMHRYWNLQTWLMRVIFWPLLLLSVGNLVLDYAFTEFTQATTRTYVNIYESLWWVIAGILLDMAVRRFIWQTLEIRTGRKVPNVIKIFSSLIAVLLALACITAFVFNQTLTSLLATSGLMAMVIGLAVQANIANVFSGIVLNIERPFRVGDKVKINNISGKVVDINWRTTRIEASEGQLVCLANSKVSEAEMQNFTAAPNGFSMELPFFFNPALDPQAVLEVLQQVLAAIPDALEPAAGFRGVVSKDGRWVAEYSVRYRVAQSSQKDKTREAVWLRVRGAFLERGWDLSPVPAQPLQPVQ</sequence>
<dbReference type="Proteomes" id="UP000484015">
    <property type="component" value="Unassembled WGS sequence"/>
</dbReference>
<evidence type="ECO:0000259" key="9">
    <source>
        <dbReference type="Pfam" id="PF13458"/>
    </source>
</evidence>
<organism evidence="10 11">
    <name type="scientific">Pseudoduganella ginsengisoli</name>
    <dbReference type="NCBI Taxonomy" id="1462440"/>
    <lineage>
        <taxon>Bacteria</taxon>
        <taxon>Pseudomonadati</taxon>
        <taxon>Pseudomonadota</taxon>
        <taxon>Betaproteobacteria</taxon>
        <taxon>Burkholderiales</taxon>
        <taxon>Oxalobacteraceae</taxon>
        <taxon>Telluria group</taxon>
        <taxon>Pseudoduganella</taxon>
    </lineage>
</organism>
<dbReference type="PANTHER" id="PTHR30221:SF1">
    <property type="entry name" value="SMALL-CONDUCTANCE MECHANOSENSITIVE CHANNEL"/>
    <property type="match status" value="1"/>
</dbReference>
<dbReference type="Pfam" id="PF13458">
    <property type="entry name" value="Peripla_BP_6"/>
    <property type="match status" value="1"/>
</dbReference>
<feature type="transmembrane region" description="Helical" evidence="7">
    <location>
        <begin position="682"/>
        <end position="705"/>
    </location>
</feature>
<feature type="transmembrane region" description="Helical" evidence="7">
    <location>
        <begin position="756"/>
        <end position="777"/>
    </location>
</feature>
<dbReference type="Gene3D" id="1.10.287.1260">
    <property type="match status" value="1"/>
</dbReference>
<dbReference type="Gene3D" id="2.30.30.60">
    <property type="match status" value="1"/>
</dbReference>
<comment type="caution">
    <text evidence="10">The sequence shown here is derived from an EMBL/GenBank/DDBJ whole genome shotgun (WGS) entry which is preliminary data.</text>
</comment>
<dbReference type="SUPFAM" id="SSF53822">
    <property type="entry name" value="Periplasmic binding protein-like I"/>
    <property type="match status" value="1"/>
</dbReference>
<feature type="transmembrane region" description="Helical" evidence="7">
    <location>
        <begin position="789"/>
        <end position="814"/>
    </location>
</feature>
<keyword evidence="7" id="KW-0406">Ion transport</keyword>
<evidence type="ECO:0000259" key="8">
    <source>
        <dbReference type="Pfam" id="PF00924"/>
    </source>
</evidence>
<keyword evidence="4" id="KW-0732">Signal</keyword>
<dbReference type="OrthoDB" id="8589195at2"/>
<dbReference type="AlphaFoldDB" id="A0A6L6Q3I1"/>
<name>A0A6L6Q3I1_9BURK</name>
<comment type="subcellular location">
    <subcellularLocation>
        <location evidence="7">Cell inner membrane</location>
        <topology evidence="7">Multi-pass membrane protein</topology>
    </subcellularLocation>
    <subcellularLocation>
        <location evidence="1">Membrane</location>
    </subcellularLocation>
</comment>
<evidence type="ECO:0000256" key="3">
    <source>
        <dbReference type="ARBA" id="ARBA00022692"/>
    </source>
</evidence>
<keyword evidence="7" id="KW-0407">Ion channel</keyword>
<proteinExistence type="inferred from homology"/>
<feature type="transmembrane region" description="Helical" evidence="7">
    <location>
        <begin position="73"/>
        <end position="91"/>
    </location>
</feature>
<keyword evidence="7" id="KW-0997">Cell inner membrane</keyword>
<evidence type="ECO:0000256" key="2">
    <source>
        <dbReference type="ARBA" id="ARBA00010062"/>
    </source>
</evidence>
<dbReference type="InterPro" id="IPR010920">
    <property type="entry name" value="LSM_dom_sf"/>
</dbReference>
<evidence type="ECO:0000256" key="5">
    <source>
        <dbReference type="ARBA" id="ARBA00022989"/>
    </source>
</evidence>
<comment type="function">
    <text evidence="7">Mechanosensitive channel that participates in the regulation of osmotic pressure changes within the cell, opening in response to stretch forces in the membrane lipid bilayer, without the need for other proteins. Contributes to normal resistance to hypoosmotic shock. Forms an ion channel of 1.0 nanosiemens conductance with a slight preference for anions.</text>
</comment>
<keyword evidence="11" id="KW-1185">Reference proteome</keyword>
<dbReference type="InterPro" id="IPR028082">
    <property type="entry name" value="Peripla_BP_I"/>
</dbReference>
<keyword evidence="3 7" id="KW-0812">Transmembrane</keyword>
<accession>A0A6L6Q3I1</accession>
<gene>
    <name evidence="10" type="ORF">GM668_18115</name>
</gene>